<dbReference type="InterPro" id="IPR005302">
    <property type="entry name" value="MoCF_Sase_C"/>
</dbReference>
<dbReference type="PANTHER" id="PTHR30212">
    <property type="entry name" value="PROTEIN YIIM"/>
    <property type="match status" value="1"/>
</dbReference>
<dbReference type="InterPro" id="IPR005163">
    <property type="entry name" value="Tri_helical_YiiM-like"/>
</dbReference>
<dbReference type="Gene3D" id="2.40.33.20">
    <property type="entry name" value="PK beta-barrel domain-like"/>
    <property type="match status" value="1"/>
</dbReference>
<dbReference type="SUPFAM" id="SSF50800">
    <property type="entry name" value="PK beta-barrel domain-like"/>
    <property type="match status" value="1"/>
</dbReference>
<evidence type="ECO:0000313" key="2">
    <source>
        <dbReference type="EMBL" id="TVT59852.1"/>
    </source>
</evidence>
<dbReference type="AlphaFoldDB" id="A0A558DFT9"/>
<dbReference type="PANTHER" id="PTHR30212:SF2">
    <property type="entry name" value="PROTEIN YIIM"/>
    <property type="match status" value="1"/>
</dbReference>
<reference evidence="2 3" key="1">
    <citation type="submission" date="2019-07" db="EMBL/GenBank/DDBJ databases">
        <title>The pathways for chlorine oxyanion respiration interact through the shared metabolite chlorate.</title>
        <authorList>
            <person name="Barnum T.P."/>
            <person name="Cheng Y."/>
            <person name="Hill K.A."/>
            <person name="Lucas L.N."/>
            <person name="Carlson H.K."/>
            <person name="Coates J.D."/>
        </authorList>
    </citation>
    <scope>NUCLEOTIDE SEQUENCE [LARGE SCALE GENOMIC DNA]</scope>
    <source>
        <strain evidence="2">BK-3</strain>
    </source>
</reference>
<dbReference type="InterPro" id="IPR011037">
    <property type="entry name" value="Pyrv_Knase-like_insert_dom_sf"/>
</dbReference>
<name>A0A558DFT9_9GAMM</name>
<organism evidence="2 3">
    <name type="scientific">Sedimenticola thiotaurini</name>
    <dbReference type="NCBI Taxonomy" id="1543721"/>
    <lineage>
        <taxon>Bacteria</taxon>
        <taxon>Pseudomonadati</taxon>
        <taxon>Pseudomonadota</taxon>
        <taxon>Gammaproteobacteria</taxon>
        <taxon>Chromatiales</taxon>
        <taxon>Sedimenticolaceae</taxon>
        <taxon>Sedimenticola</taxon>
    </lineage>
</organism>
<dbReference type="PROSITE" id="PS51340">
    <property type="entry name" value="MOSC"/>
    <property type="match status" value="1"/>
</dbReference>
<dbReference type="GO" id="GO:0030151">
    <property type="term" value="F:molybdenum ion binding"/>
    <property type="evidence" value="ECO:0007669"/>
    <property type="project" value="InterPro"/>
</dbReference>
<accession>A0A558DFT9</accession>
<sequence length="233" mass="26180">MSTLILSGSIAPLDTGITSAINKQPISGSVECTFEGLAGDQQADRRHHGGRERALHYYPQEHFIYWKSFWQAMGLSTPATPFKPAAFGENLSDTGLLEDQVHIGDIFTLGEAVIQISQPRSPCFKLNIRFGYPQMSLVMQTTGKTGWLFRVLQPGKVNAGDTLKLQEEEPTRLSVRGCLDTLYNQPYSEENLRRLTDHPALSEGWRQHASNWLNNARADDWSRRLFNQISSSN</sequence>
<evidence type="ECO:0000259" key="1">
    <source>
        <dbReference type="PROSITE" id="PS51340"/>
    </source>
</evidence>
<dbReference type="GO" id="GO:0030170">
    <property type="term" value="F:pyridoxal phosphate binding"/>
    <property type="evidence" value="ECO:0007669"/>
    <property type="project" value="InterPro"/>
</dbReference>
<comment type="caution">
    <text evidence="2">The sequence shown here is derived from an EMBL/GenBank/DDBJ whole genome shotgun (WGS) entry which is preliminary data.</text>
</comment>
<dbReference type="GO" id="GO:0003824">
    <property type="term" value="F:catalytic activity"/>
    <property type="evidence" value="ECO:0007669"/>
    <property type="project" value="InterPro"/>
</dbReference>
<proteinExistence type="predicted"/>
<protein>
    <submittedName>
        <fullName evidence="2">MOSC domain-containing protein</fullName>
    </submittedName>
</protein>
<dbReference type="Pfam" id="PF03475">
    <property type="entry name" value="YiiM_3-alpha"/>
    <property type="match status" value="1"/>
</dbReference>
<dbReference type="InterPro" id="IPR052353">
    <property type="entry name" value="Benzoxazolinone_Detox_Enz"/>
</dbReference>
<feature type="domain" description="MOSC" evidence="1">
    <location>
        <begin position="24"/>
        <end position="166"/>
    </location>
</feature>
<dbReference type="EMBL" id="VMRY01000003">
    <property type="protein sequence ID" value="TVT59852.1"/>
    <property type="molecule type" value="Genomic_DNA"/>
</dbReference>
<dbReference type="Proteomes" id="UP000317355">
    <property type="component" value="Unassembled WGS sequence"/>
</dbReference>
<dbReference type="Pfam" id="PF03473">
    <property type="entry name" value="MOSC"/>
    <property type="match status" value="1"/>
</dbReference>
<evidence type="ECO:0000313" key="3">
    <source>
        <dbReference type="Proteomes" id="UP000317355"/>
    </source>
</evidence>
<gene>
    <name evidence="2" type="ORF">FHK82_02410</name>
</gene>